<organism evidence="1 2">
    <name type="scientific">Streptomyces glebosus</name>
    <dbReference type="NCBI Taxonomy" id="249580"/>
    <lineage>
        <taxon>Bacteria</taxon>
        <taxon>Bacillati</taxon>
        <taxon>Actinomycetota</taxon>
        <taxon>Actinomycetes</taxon>
        <taxon>Kitasatosporales</taxon>
        <taxon>Streptomycetaceae</taxon>
        <taxon>Streptomyces</taxon>
    </lineage>
</organism>
<name>A0A640SQ58_9ACTN</name>
<protein>
    <submittedName>
        <fullName evidence="1">Uncharacterized protein</fullName>
    </submittedName>
</protein>
<reference evidence="1 2" key="1">
    <citation type="submission" date="2019-12" db="EMBL/GenBank/DDBJ databases">
        <title>Whole genome shotgun sequence of Streptomyces hygroscopicus subsp. glebosus NBRC 13786.</title>
        <authorList>
            <person name="Ichikawa N."/>
            <person name="Kimura A."/>
            <person name="Kitahashi Y."/>
            <person name="Komaki H."/>
            <person name="Tamura T."/>
        </authorList>
    </citation>
    <scope>NUCLEOTIDE SEQUENCE [LARGE SCALE GENOMIC DNA]</scope>
    <source>
        <strain evidence="1 2">NBRC 13786</strain>
    </source>
</reference>
<sequence length="90" mass="9996">MTLVGHSPSLDSYGTEQAERPVREMLTVTYRVGAYVWDPAEGKVGEVRDERLGRVYLRPPCGGLEWAARPKGLRLATKEERKEAGVVEPA</sequence>
<gene>
    <name evidence="1" type="ORF">Sgleb_16060</name>
</gene>
<evidence type="ECO:0000313" key="2">
    <source>
        <dbReference type="Proteomes" id="UP000430079"/>
    </source>
</evidence>
<comment type="caution">
    <text evidence="1">The sequence shown here is derived from an EMBL/GenBank/DDBJ whole genome shotgun (WGS) entry which is preliminary data.</text>
</comment>
<dbReference type="Proteomes" id="UP000430079">
    <property type="component" value="Unassembled WGS sequence"/>
</dbReference>
<proteinExistence type="predicted"/>
<evidence type="ECO:0000313" key="1">
    <source>
        <dbReference type="EMBL" id="GFE13559.1"/>
    </source>
</evidence>
<dbReference type="AlphaFoldDB" id="A0A640SQ58"/>
<accession>A0A640SQ58</accession>
<keyword evidence="2" id="KW-1185">Reference proteome</keyword>
<dbReference type="EMBL" id="BLIO01000001">
    <property type="protein sequence ID" value="GFE13559.1"/>
    <property type="molecule type" value="Genomic_DNA"/>
</dbReference>